<keyword evidence="3" id="KW-1185">Reference proteome</keyword>
<evidence type="ECO:0000256" key="1">
    <source>
        <dbReference type="SAM" id="Coils"/>
    </source>
</evidence>
<name>A0A543C0M5_9ACTN</name>
<dbReference type="AlphaFoldDB" id="A0A543C0M5"/>
<proteinExistence type="predicted"/>
<protein>
    <submittedName>
        <fullName evidence="2">Uncharacterized protein</fullName>
    </submittedName>
</protein>
<accession>A0A543C0M5</accession>
<evidence type="ECO:0000313" key="3">
    <source>
        <dbReference type="Proteomes" id="UP000316096"/>
    </source>
</evidence>
<comment type="caution">
    <text evidence="2">The sequence shown here is derived from an EMBL/GenBank/DDBJ whole genome shotgun (WGS) entry which is preliminary data.</text>
</comment>
<dbReference type="Proteomes" id="UP000316096">
    <property type="component" value="Unassembled WGS sequence"/>
</dbReference>
<evidence type="ECO:0000313" key="2">
    <source>
        <dbReference type="EMBL" id="TQL90625.1"/>
    </source>
</evidence>
<dbReference type="RefSeq" id="WP_141962628.1">
    <property type="nucleotide sequence ID" value="NZ_VFOZ01000002.1"/>
</dbReference>
<gene>
    <name evidence="2" type="ORF">FB559_7934</name>
</gene>
<dbReference type="OrthoDB" id="3375894at2"/>
<organism evidence="2 3">
    <name type="scientific">Actinoallomurus bryophytorum</name>
    <dbReference type="NCBI Taxonomy" id="1490222"/>
    <lineage>
        <taxon>Bacteria</taxon>
        <taxon>Bacillati</taxon>
        <taxon>Actinomycetota</taxon>
        <taxon>Actinomycetes</taxon>
        <taxon>Streptosporangiales</taxon>
        <taxon>Thermomonosporaceae</taxon>
        <taxon>Actinoallomurus</taxon>
    </lineage>
</organism>
<sequence length="400" mass="43931">MSREEIDRRLERLKGEREQITRVLLELEAHQGYQLLKGARLTGVTERRWIDINGRMATLWKLFDAHGKVLGEAEELRARHTKPGQVQLAELTRLLTGTSVELVSGEIPLEERTLLGPTGEWLTLEGVVQRMTPLYEETAGMVASADEIWSALLTRLGEVEETARAVEALHGSLAIREPDFDRIAGLLAAVGETARSDPLSLSSGGRADTSRIDEIGRDLAALRGRLEDAVRIRDEHDERARAIANAIELVETAEHEAAQARETVLAKIASPALPDLPAVSASLRDRLAALEGLRGDGRWLELATRAAELERTVATALDQARETTGLVTGLLDRREELRGRLDAYKAKAGRLGLAEDTALTELHQRAHDLLWTSPCDLRGATVALADYQRAIASRAEGTSR</sequence>
<feature type="coiled-coil region" evidence="1">
    <location>
        <begin position="3"/>
        <end position="30"/>
    </location>
</feature>
<reference evidence="2 3" key="1">
    <citation type="submission" date="2019-06" db="EMBL/GenBank/DDBJ databases">
        <title>Sequencing the genomes of 1000 actinobacteria strains.</title>
        <authorList>
            <person name="Klenk H.-P."/>
        </authorList>
    </citation>
    <scope>NUCLEOTIDE SEQUENCE [LARGE SCALE GENOMIC DNA]</scope>
    <source>
        <strain evidence="2 3">DSM 102200</strain>
    </source>
</reference>
<keyword evidence="1" id="KW-0175">Coiled coil</keyword>
<dbReference type="EMBL" id="VFOZ01000002">
    <property type="protein sequence ID" value="TQL90625.1"/>
    <property type="molecule type" value="Genomic_DNA"/>
</dbReference>